<keyword evidence="4" id="KW-1185">Reference proteome</keyword>
<evidence type="ECO:0000313" key="3">
    <source>
        <dbReference type="EMBL" id="SEW16773.1"/>
    </source>
</evidence>
<dbReference type="Gene3D" id="3.40.50.620">
    <property type="entry name" value="HUPs"/>
    <property type="match status" value="1"/>
</dbReference>
<reference evidence="3 4" key="1">
    <citation type="submission" date="2016-10" db="EMBL/GenBank/DDBJ databases">
        <authorList>
            <person name="de Groot N.N."/>
        </authorList>
    </citation>
    <scope>NUCLEOTIDE SEQUENCE [LARGE SCALE GENOMIC DNA]</scope>
    <source>
        <strain evidence="3 4">CGMCC 1.5337</strain>
    </source>
</reference>
<feature type="domain" description="UspA" evidence="2">
    <location>
        <begin position="3"/>
        <end position="132"/>
    </location>
</feature>
<dbReference type="PANTHER" id="PTHR46268">
    <property type="entry name" value="STRESS RESPONSE PROTEIN NHAX"/>
    <property type="match status" value="1"/>
</dbReference>
<comment type="similarity">
    <text evidence="1">Belongs to the universal stress protein A family.</text>
</comment>
<dbReference type="PANTHER" id="PTHR46268:SF6">
    <property type="entry name" value="UNIVERSAL STRESS PROTEIN UP12"/>
    <property type="match status" value="1"/>
</dbReference>
<name>A0A1I0PR43_9EURY</name>
<proteinExistence type="inferred from homology"/>
<sequence>MDVLVPVDDSDCSFRALGFGADMAARYDADLHVVHFADEESNATDAVVERAQRVLDARDADADPEVSTNVDIDVDVRSGGRAGSEILDLVDERGYDHVVMGHHGAGTIERAILGSAAETVLRSEKVPVTVIP</sequence>
<dbReference type="CDD" id="cd00293">
    <property type="entry name" value="USP-like"/>
    <property type="match status" value="1"/>
</dbReference>
<accession>A0A1I0PR43</accession>
<dbReference type="EMBL" id="FOJA01000001">
    <property type="protein sequence ID" value="SEW16773.1"/>
    <property type="molecule type" value="Genomic_DNA"/>
</dbReference>
<dbReference type="STRING" id="355548.SAMN04487945_1878"/>
<dbReference type="OrthoDB" id="14880at2157"/>
<dbReference type="InterPro" id="IPR014729">
    <property type="entry name" value="Rossmann-like_a/b/a_fold"/>
</dbReference>
<protein>
    <submittedName>
        <fullName evidence="3">Nucleotide-binding universal stress protein, UspA family</fullName>
    </submittedName>
</protein>
<gene>
    <name evidence="3" type="ORF">SAMN04487945_1878</name>
</gene>
<evidence type="ECO:0000259" key="2">
    <source>
        <dbReference type="Pfam" id="PF00582"/>
    </source>
</evidence>
<dbReference type="InterPro" id="IPR006015">
    <property type="entry name" value="Universal_stress_UspA"/>
</dbReference>
<dbReference type="Proteomes" id="UP000198518">
    <property type="component" value="Unassembled WGS sequence"/>
</dbReference>
<organism evidence="3 4">
    <name type="scientific">Halobacterium jilantaiense</name>
    <dbReference type="NCBI Taxonomy" id="355548"/>
    <lineage>
        <taxon>Archaea</taxon>
        <taxon>Methanobacteriati</taxon>
        <taxon>Methanobacteriota</taxon>
        <taxon>Stenosarchaea group</taxon>
        <taxon>Halobacteria</taxon>
        <taxon>Halobacteriales</taxon>
        <taxon>Halobacteriaceae</taxon>
        <taxon>Halobacterium</taxon>
    </lineage>
</organism>
<dbReference type="AlphaFoldDB" id="A0A1I0PR43"/>
<dbReference type="PRINTS" id="PR01438">
    <property type="entry name" value="UNVRSLSTRESS"/>
</dbReference>
<dbReference type="InterPro" id="IPR006016">
    <property type="entry name" value="UspA"/>
</dbReference>
<dbReference type="RefSeq" id="WP_089669073.1">
    <property type="nucleotide sequence ID" value="NZ_FOJA01000001.1"/>
</dbReference>
<evidence type="ECO:0000256" key="1">
    <source>
        <dbReference type="ARBA" id="ARBA00008791"/>
    </source>
</evidence>
<dbReference type="SUPFAM" id="SSF52402">
    <property type="entry name" value="Adenine nucleotide alpha hydrolases-like"/>
    <property type="match status" value="1"/>
</dbReference>
<dbReference type="Pfam" id="PF00582">
    <property type="entry name" value="Usp"/>
    <property type="match status" value="1"/>
</dbReference>
<evidence type="ECO:0000313" key="4">
    <source>
        <dbReference type="Proteomes" id="UP000198518"/>
    </source>
</evidence>